<evidence type="ECO:0000313" key="2">
    <source>
        <dbReference type="EMBL" id="CAB3382859.1"/>
    </source>
</evidence>
<organism evidence="2 3">
    <name type="scientific">Cloeon dipterum</name>
    <dbReference type="NCBI Taxonomy" id="197152"/>
    <lineage>
        <taxon>Eukaryota</taxon>
        <taxon>Metazoa</taxon>
        <taxon>Ecdysozoa</taxon>
        <taxon>Arthropoda</taxon>
        <taxon>Hexapoda</taxon>
        <taxon>Insecta</taxon>
        <taxon>Pterygota</taxon>
        <taxon>Palaeoptera</taxon>
        <taxon>Ephemeroptera</taxon>
        <taxon>Pisciforma</taxon>
        <taxon>Baetidae</taxon>
        <taxon>Cloeon</taxon>
    </lineage>
</organism>
<accession>A0A8S1DP47</accession>
<gene>
    <name evidence="2" type="ORF">CLODIP_2_CD07612</name>
</gene>
<feature type="region of interest" description="Disordered" evidence="1">
    <location>
        <begin position="1"/>
        <end position="23"/>
    </location>
</feature>
<protein>
    <submittedName>
        <fullName evidence="2">Uncharacterized protein</fullName>
    </submittedName>
</protein>
<dbReference type="AlphaFoldDB" id="A0A8S1DP47"/>
<evidence type="ECO:0000256" key="1">
    <source>
        <dbReference type="SAM" id="MobiDB-lite"/>
    </source>
</evidence>
<evidence type="ECO:0000313" key="3">
    <source>
        <dbReference type="Proteomes" id="UP000494165"/>
    </source>
</evidence>
<comment type="caution">
    <text evidence="2">The sequence shown here is derived from an EMBL/GenBank/DDBJ whole genome shotgun (WGS) entry which is preliminary data.</text>
</comment>
<name>A0A8S1DP47_9INSE</name>
<dbReference type="EMBL" id="CADEPI010000286">
    <property type="protein sequence ID" value="CAB3382859.1"/>
    <property type="molecule type" value="Genomic_DNA"/>
</dbReference>
<reference evidence="2 3" key="1">
    <citation type="submission" date="2020-04" db="EMBL/GenBank/DDBJ databases">
        <authorList>
            <person name="Alioto T."/>
            <person name="Alioto T."/>
            <person name="Gomez Garrido J."/>
        </authorList>
    </citation>
    <scope>NUCLEOTIDE SEQUENCE [LARGE SCALE GENOMIC DNA]</scope>
</reference>
<keyword evidence="3" id="KW-1185">Reference proteome</keyword>
<sequence length="75" mass="8703">MRAAKRTPAPPWTRRRRRHLSSEEELAPLRRQLEDDAYNVERLRQLVDVDGTTSAIAALKERTADELNALSYLKE</sequence>
<dbReference type="Proteomes" id="UP000494165">
    <property type="component" value="Unassembled WGS sequence"/>
</dbReference>
<proteinExistence type="predicted"/>